<keyword evidence="1" id="KW-0175">Coiled coil</keyword>
<feature type="compositionally biased region" description="Basic and acidic residues" evidence="2">
    <location>
        <begin position="718"/>
        <end position="734"/>
    </location>
</feature>
<feature type="region of interest" description="Disordered" evidence="2">
    <location>
        <begin position="1337"/>
        <end position="1417"/>
    </location>
</feature>
<feature type="region of interest" description="Disordered" evidence="2">
    <location>
        <begin position="502"/>
        <end position="532"/>
    </location>
</feature>
<dbReference type="PANTHER" id="PTHR24216:SF65">
    <property type="entry name" value="PAXILLIN-LIKE PROTEIN 1"/>
    <property type="match status" value="1"/>
</dbReference>
<feature type="compositionally biased region" description="Basic residues" evidence="2">
    <location>
        <begin position="939"/>
        <end position="955"/>
    </location>
</feature>
<reference evidence="4 5" key="1">
    <citation type="journal article" date="2019" name="Sci. Rep.">
        <title>Comparative genomics of chytrid fungi reveal insights into the obligate biotrophic and pathogenic lifestyle of Synchytrium endobioticum.</title>
        <authorList>
            <person name="van de Vossenberg B.T.L.H."/>
            <person name="Warris S."/>
            <person name="Nguyen H.D.T."/>
            <person name="van Gent-Pelzer M.P.E."/>
            <person name="Joly D.L."/>
            <person name="van de Geest H.C."/>
            <person name="Bonants P.J.M."/>
            <person name="Smith D.S."/>
            <person name="Levesque C.A."/>
            <person name="van der Lee T.A.J."/>
        </authorList>
    </citation>
    <scope>NUCLEOTIDE SEQUENCE [LARGE SCALE GENOMIC DNA]</scope>
    <source>
        <strain evidence="4 5">CBS 809.83</strain>
    </source>
</reference>
<feature type="compositionally biased region" description="Low complexity" evidence="2">
    <location>
        <begin position="743"/>
        <end position="763"/>
    </location>
</feature>
<feature type="compositionally biased region" description="Basic and acidic residues" evidence="2">
    <location>
        <begin position="502"/>
        <end position="515"/>
    </location>
</feature>
<keyword evidence="5" id="KW-1185">Reference proteome</keyword>
<dbReference type="GO" id="GO:0005938">
    <property type="term" value="C:cell cortex"/>
    <property type="evidence" value="ECO:0007669"/>
    <property type="project" value="InterPro"/>
</dbReference>
<feature type="compositionally biased region" description="Basic residues" evidence="2">
    <location>
        <begin position="152"/>
        <end position="163"/>
    </location>
</feature>
<accession>A0A507DSG5</accession>
<feature type="compositionally biased region" description="Basic and acidic residues" evidence="2">
    <location>
        <begin position="1291"/>
        <end position="1306"/>
    </location>
</feature>
<feature type="region of interest" description="Disordered" evidence="2">
    <location>
        <begin position="1127"/>
        <end position="1182"/>
    </location>
</feature>
<evidence type="ECO:0000256" key="1">
    <source>
        <dbReference type="SAM" id="Coils"/>
    </source>
</evidence>
<feature type="region of interest" description="Disordered" evidence="2">
    <location>
        <begin position="1"/>
        <end position="33"/>
    </location>
</feature>
<dbReference type="InterPro" id="IPR024774">
    <property type="entry name" value="PH_dom-Mcp5-type"/>
</dbReference>
<feature type="coiled-coil region" evidence="1">
    <location>
        <begin position="199"/>
        <end position="268"/>
    </location>
</feature>
<evidence type="ECO:0000259" key="3">
    <source>
        <dbReference type="Pfam" id="PF12814"/>
    </source>
</evidence>
<feature type="compositionally biased region" description="Low complexity" evidence="2">
    <location>
        <begin position="1255"/>
        <end position="1275"/>
    </location>
</feature>
<name>A0A507DSG5_9FUNG</name>
<evidence type="ECO:0000313" key="4">
    <source>
        <dbReference type="EMBL" id="TPX54476.1"/>
    </source>
</evidence>
<feature type="compositionally biased region" description="Polar residues" evidence="2">
    <location>
        <begin position="1386"/>
        <end position="1398"/>
    </location>
</feature>
<feature type="compositionally biased region" description="Low complexity" evidence="2">
    <location>
        <begin position="121"/>
        <end position="133"/>
    </location>
</feature>
<dbReference type="Proteomes" id="UP000318582">
    <property type="component" value="Unassembled WGS sequence"/>
</dbReference>
<feature type="compositionally biased region" description="Low complexity" evidence="2">
    <location>
        <begin position="792"/>
        <end position="812"/>
    </location>
</feature>
<feature type="region of interest" description="Disordered" evidence="2">
    <location>
        <begin position="718"/>
        <end position="763"/>
    </location>
</feature>
<evidence type="ECO:0000313" key="5">
    <source>
        <dbReference type="Proteomes" id="UP000318582"/>
    </source>
</evidence>
<gene>
    <name evidence="4" type="ORF">PhCBS80983_g05922</name>
</gene>
<protein>
    <recommendedName>
        <fullName evidence="3">Pleckstrin homology domain-containing protein</fullName>
    </recommendedName>
</protein>
<feature type="compositionally biased region" description="Acidic residues" evidence="2">
    <location>
        <begin position="1140"/>
        <end position="1152"/>
    </location>
</feature>
<dbReference type="Pfam" id="PF12814">
    <property type="entry name" value="Mcp5_PH"/>
    <property type="match status" value="1"/>
</dbReference>
<feature type="region of interest" description="Disordered" evidence="2">
    <location>
        <begin position="342"/>
        <end position="383"/>
    </location>
</feature>
<dbReference type="InterPro" id="IPR011993">
    <property type="entry name" value="PH-like_dom_sf"/>
</dbReference>
<feature type="domain" description="Pleckstrin homology" evidence="3">
    <location>
        <begin position="1006"/>
        <end position="1117"/>
    </location>
</feature>
<feature type="region of interest" description="Disordered" evidence="2">
    <location>
        <begin position="1255"/>
        <end position="1310"/>
    </location>
</feature>
<evidence type="ECO:0000256" key="2">
    <source>
        <dbReference type="SAM" id="MobiDB-lite"/>
    </source>
</evidence>
<feature type="compositionally biased region" description="Low complexity" evidence="2">
    <location>
        <begin position="363"/>
        <end position="378"/>
    </location>
</feature>
<feature type="compositionally biased region" description="Low complexity" evidence="2">
    <location>
        <begin position="1464"/>
        <end position="1485"/>
    </location>
</feature>
<dbReference type="STRING" id="109895.A0A507DSG5"/>
<feature type="region of interest" description="Disordered" evidence="2">
    <location>
        <begin position="868"/>
        <end position="970"/>
    </location>
</feature>
<feature type="compositionally biased region" description="Low complexity" evidence="2">
    <location>
        <begin position="1356"/>
        <end position="1385"/>
    </location>
</feature>
<dbReference type="GO" id="GO:0032065">
    <property type="term" value="P:maintenance of protein location in cell cortex"/>
    <property type="evidence" value="ECO:0007669"/>
    <property type="project" value="InterPro"/>
</dbReference>
<dbReference type="Gene3D" id="2.30.29.30">
    <property type="entry name" value="Pleckstrin-homology domain (PH domain)/Phosphotyrosine-binding domain (PTB)"/>
    <property type="match status" value="1"/>
</dbReference>
<feature type="compositionally biased region" description="Acidic residues" evidence="2">
    <location>
        <begin position="898"/>
        <end position="912"/>
    </location>
</feature>
<dbReference type="PANTHER" id="PTHR24216">
    <property type="entry name" value="PAXILLIN-RELATED"/>
    <property type="match status" value="1"/>
</dbReference>
<feature type="region of interest" description="Disordered" evidence="2">
    <location>
        <begin position="1203"/>
        <end position="1228"/>
    </location>
</feature>
<comment type="caution">
    <text evidence="4">The sequence shown here is derived from an EMBL/GenBank/DDBJ whole genome shotgun (WGS) entry which is preliminary data.</text>
</comment>
<feature type="coiled-coil region" evidence="1">
    <location>
        <begin position="387"/>
        <end position="435"/>
    </location>
</feature>
<feature type="region of interest" description="Disordered" evidence="2">
    <location>
        <begin position="778"/>
        <end position="816"/>
    </location>
</feature>
<sequence>MITDEYPDQKPAAGLAVPAEPTVKRTASGMSTNPLRTLRAENEELRRRLEECEGQLVVAATVGQNLLLEHDKLRARLHEAETGTSGNDSEPARRTSLDLMRDIENDFDAISSSLKGFVGKLSSRSSSPESLPSGQKRGAAQDPPPAPTSPRKLSRRGFKKPQSPRKMAASRTNKFVDSDLASDIDNHLIHQVRMLRGDLGILNEEKREMHDKIARLESQLEGVRKQRQKDAYVASKKDEKIWDLELQNQQIREQVSKAEAEGARMRQNLRQMDVAYGQSVEMMEAMKNANSQQSKSFDQLRARLEIELSRSRGLIIALESEKAALSQNCQDLIMEARAQTFTAPDLPSPGSLKSVQETEFPIRPSSPAPSSSPASPDRSPSKHTFFVESLSSSLSHAHQQINELEESVRESEYERGELVKLLAEAQETIEAFQQKGPATPPQAVVEEVKEKIQTVTRNRRHIDDDEKVDGDIEDALIVREFETPRRMARNLLNEFKEALTEERKSAKSWTKRDLSPAEASPTPVKERQHDTNRLKAVPLYDFDQDIAGKGEGIAQAVEPDVSPMVVARLSLEGVAVETVTTPTDAKDAESVSRLPIRARSRLSRSPTKTPGKFSLAVTKVQDKLMVQLEEIVDREVDLVLCVDSSMQTLSDGNSEEAFGFYASGQPSVLTIQQRPKRRRDKVFSEASNFVESGTTMDDFVSDIDTTSWISRAVSHPDLSVDTKNLSDNDEHERAMSMPSNLRQPSSPTSPSSPTQQQYLTTSQRKALNSWGTMYAPQASPAPWPLPPSKNLRPASGAGPSSTSATISSTPRSNSNENLLRSISATPAPMPLPALADPLTDTSVDIDEEIDVEQDDKTLQTSVMSVMSVVPPSLPGEPGSPATADREGTGEMSSSLNLDDIDMQDSDWDEDENNSIVSSTAERRLQNRGEGSTSTSSSMRRMRRRNMLPKQKPVRRKTTDAPANPSSPFTNIMQNAKSLASLRSLGGSSAVFSEGSFKSQEKSDKDIQSLTHTMVGSWFQKFNRHNRNPQLRYFWVNPYSRALNWAPKPPSQGKKNMQTKTVFIVSLRWKEPDRQYRNYPPGPEHAIIIETPHREVRIVSTNWNDHEQWVTGLSLLLERTHRSRPLHEQFGIMDRDSGNNVEDDVEDEDEEEAAAMPSPTASESPEKPQPRPVFASAQWRESEDLIKPVKDQAMTLDELGRVSQNSGLHQDKPGNISHSSTGSDARKTPILRRNSFWNSMQELARPKSSLLPRPVATASTASLQSTTTTPSTITTTPRPDRPSGLPVAPHTMSHDDRRAGIKREPLQRRPSIGDMLLGRRFSRDLSSLTKRRSWIIGMPSADGQSMDKEEQPPLPSPTLLQTHRQQQQQQQQHSPQSPQPQTLHLTEGQQHIEGSTVGLSLSEPRRPRPPTKRKSVGGVMLNTLRNVSGNLSILSGTSGTIIDSVPVPAGIAGGEHPQRAKIPQSASTSSLVGSAASSPSSVASQRSRSKSDAQLHRQASSPFL</sequence>
<dbReference type="EMBL" id="QEAQ01000154">
    <property type="protein sequence ID" value="TPX54476.1"/>
    <property type="molecule type" value="Genomic_DNA"/>
</dbReference>
<feature type="region of interest" description="Disordered" evidence="2">
    <location>
        <begin position="1449"/>
        <end position="1503"/>
    </location>
</feature>
<feature type="region of interest" description="Disordered" evidence="2">
    <location>
        <begin position="119"/>
        <end position="173"/>
    </location>
</feature>
<proteinExistence type="predicted"/>
<dbReference type="SUPFAM" id="SSF50729">
    <property type="entry name" value="PH domain-like"/>
    <property type="match status" value="1"/>
</dbReference>
<dbReference type="GO" id="GO:0005543">
    <property type="term" value="F:phospholipid binding"/>
    <property type="evidence" value="ECO:0007669"/>
    <property type="project" value="InterPro"/>
</dbReference>
<organism evidence="4 5">
    <name type="scientific">Powellomyces hirtus</name>
    <dbReference type="NCBI Taxonomy" id="109895"/>
    <lineage>
        <taxon>Eukaryota</taxon>
        <taxon>Fungi</taxon>
        <taxon>Fungi incertae sedis</taxon>
        <taxon>Chytridiomycota</taxon>
        <taxon>Chytridiomycota incertae sedis</taxon>
        <taxon>Chytridiomycetes</taxon>
        <taxon>Spizellomycetales</taxon>
        <taxon>Powellomycetaceae</taxon>
        <taxon>Powellomyces</taxon>
    </lineage>
</organism>